<dbReference type="EMBL" id="JACVVK020000087">
    <property type="protein sequence ID" value="KAK7494045.1"/>
    <property type="molecule type" value="Genomic_DNA"/>
</dbReference>
<proteinExistence type="predicted"/>
<evidence type="ECO:0000313" key="1">
    <source>
        <dbReference type="EMBL" id="KAK7494045.1"/>
    </source>
</evidence>
<accession>A0ABD0L3J5</accession>
<protein>
    <submittedName>
        <fullName evidence="1">Uncharacterized protein</fullName>
    </submittedName>
</protein>
<sequence length="77" mass="8608">MISKTLCQRGTKFRGVTTETVTVTSPEIVGRLRRKVLGGSRSKLAKVLTVVRQIQMNEEAGSHSRRTTSVFPTTFRE</sequence>
<name>A0ABD0L3J5_9CAEN</name>
<keyword evidence="2" id="KW-1185">Reference proteome</keyword>
<organism evidence="1 2">
    <name type="scientific">Batillaria attramentaria</name>
    <dbReference type="NCBI Taxonomy" id="370345"/>
    <lineage>
        <taxon>Eukaryota</taxon>
        <taxon>Metazoa</taxon>
        <taxon>Spiralia</taxon>
        <taxon>Lophotrochozoa</taxon>
        <taxon>Mollusca</taxon>
        <taxon>Gastropoda</taxon>
        <taxon>Caenogastropoda</taxon>
        <taxon>Sorbeoconcha</taxon>
        <taxon>Cerithioidea</taxon>
        <taxon>Batillariidae</taxon>
        <taxon>Batillaria</taxon>
    </lineage>
</organism>
<reference evidence="1 2" key="1">
    <citation type="journal article" date="2023" name="Sci. Data">
        <title>Genome assembly of the Korean intertidal mud-creeper Batillaria attramentaria.</title>
        <authorList>
            <person name="Patra A.K."/>
            <person name="Ho P.T."/>
            <person name="Jun S."/>
            <person name="Lee S.J."/>
            <person name="Kim Y."/>
            <person name="Won Y.J."/>
        </authorList>
    </citation>
    <scope>NUCLEOTIDE SEQUENCE [LARGE SCALE GENOMIC DNA]</scope>
    <source>
        <strain evidence="1">Wonlab-2016</strain>
    </source>
</reference>
<comment type="caution">
    <text evidence="1">The sequence shown here is derived from an EMBL/GenBank/DDBJ whole genome shotgun (WGS) entry which is preliminary data.</text>
</comment>
<dbReference type="AlphaFoldDB" id="A0ABD0L3J5"/>
<evidence type="ECO:0000313" key="2">
    <source>
        <dbReference type="Proteomes" id="UP001519460"/>
    </source>
</evidence>
<gene>
    <name evidence="1" type="ORF">BaRGS_00014703</name>
</gene>
<dbReference type="Proteomes" id="UP001519460">
    <property type="component" value="Unassembled WGS sequence"/>
</dbReference>